<reference evidence="5 7" key="1">
    <citation type="journal article" date="2005" name="Nature">
        <title>Genome sequence, comparative analysis and haplotype structure of the domestic dog.</title>
        <authorList>
            <consortium name="Broad Sequencing Platform"/>
            <person name="Lindblad-Toh K."/>
            <person name="Wade C.M."/>
            <person name="Mikkelsen T.S."/>
            <person name="Karlsson E.K."/>
            <person name="Jaffe D.B."/>
            <person name="Kamal M."/>
            <person name="Clamp M."/>
            <person name="Chang J.L."/>
            <person name="Kulbokas E.J. III"/>
            <person name="Zody M.C."/>
            <person name="Mauceli E."/>
            <person name="Xie X."/>
            <person name="Breen M."/>
            <person name="Wayne R.K."/>
            <person name="Ostrander E.A."/>
            <person name="Ponting C.P."/>
            <person name="Galibert F."/>
            <person name="Smith D.R."/>
            <person name="DeJong P.J."/>
            <person name="Kirkness E."/>
            <person name="Alvarez P."/>
            <person name="Biagi T."/>
            <person name="Brockman W."/>
            <person name="Butler J."/>
            <person name="Chin C.W."/>
            <person name="Cook A."/>
            <person name="Cuff J."/>
            <person name="Daly M.J."/>
            <person name="DeCaprio D."/>
            <person name="Gnerre S."/>
            <person name="Grabherr M."/>
            <person name="Kellis M."/>
            <person name="Kleber M."/>
            <person name="Bardeleben C."/>
            <person name="Goodstadt L."/>
            <person name="Heger A."/>
            <person name="Hitte C."/>
            <person name="Kim L."/>
            <person name="Koepfli K.P."/>
            <person name="Parker H.G."/>
            <person name="Pollinger J.P."/>
            <person name="Searle S.M."/>
            <person name="Sutter N.B."/>
            <person name="Thomas R."/>
            <person name="Webber C."/>
            <person name="Baldwin J."/>
            <person name="Abebe A."/>
            <person name="Abouelleil A."/>
            <person name="Aftuck L."/>
            <person name="Ait-Zahra M."/>
            <person name="Aldredge T."/>
            <person name="Allen N."/>
            <person name="An P."/>
            <person name="Anderson S."/>
            <person name="Antoine C."/>
            <person name="Arachchi H."/>
            <person name="Aslam A."/>
            <person name="Ayotte L."/>
            <person name="Bachantsang P."/>
            <person name="Barry A."/>
            <person name="Bayul T."/>
            <person name="Benamara M."/>
            <person name="Berlin A."/>
            <person name="Bessette D."/>
            <person name="Blitshteyn B."/>
            <person name="Bloom T."/>
            <person name="Blye J."/>
            <person name="Boguslavskiy L."/>
            <person name="Bonnet C."/>
            <person name="Boukhgalter B."/>
            <person name="Brown A."/>
            <person name="Cahill P."/>
            <person name="Calixte N."/>
            <person name="Camarata J."/>
            <person name="Cheshatsang Y."/>
            <person name="Chu J."/>
            <person name="Citroen M."/>
            <person name="Collymore A."/>
            <person name="Cooke P."/>
            <person name="Dawoe T."/>
            <person name="Daza R."/>
            <person name="Decktor K."/>
            <person name="DeGray S."/>
            <person name="Dhargay N."/>
            <person name="Dooley K."/>
            <person name="Dooley K."/>
            <person name="Dorje P."/>
            <person name="Dorjee K."/>
            <person name="Dorris L."/>
            <person name="Duffey N."/>
            <person name="Dupes A."/>
            <person name="Egbiremolen O."/>
            <person name="Elong R."/>
            <person name="Falk J."/>
            <person name="Farina A."/>
            <person name="Faro S."/>
            <person name="Ferguson D."/>
            <person name="Ferreira P."/>
            <person name="Fisher S."/>
            <person name="FitzGerald M."/>
            <person name="Foley K."/>
            <person name="Foley C."/>
            <person name="Franke A."/>
            <person name="Friedrich D."/>
            <person name="Gage D."/>
            <person name="Garber M."/>
            <person name="Gearin G."/>
            <person name="Giannoukos G."/>
            <person name="Goode T."/>
            <person name="Goyette A."/>
            <person name="Graham J."/>
            <person name="Grandbois E."/>
            <person name="Gyaltsen K."/>
            <person name="Hafez N."/>
            <person name="Hagopian D."/>
            <person name="Hagos B."/>
            <person name="Hall J."/>
            <person name="Healy C."/>
            <person name="Hegarty R."/>
            <person name="Honan T."/>
            <person name="Horn A."/>
            <person name="Houde N."/>
            <person name="Hughes L."/>
            <person name="Hunnicutt L."/>
            <person name="Husby M."/>
            <person name="Jester B."/>
            <person name="Jones C."/>
            <person name="Kamat A."/>
            <person name="Kanga B."/>
            <person name="Kells C."/>
            <person name="Khazanovich D."/>
            <person name="Kieu A.C."/>
            <person name="Kisner P."/>
            <person name="Kumar M."/>
            <person name="Lance K."/>
            <person name="Landers T."/>
            <person name="Lara M."/>
            <person name="Lee W."/>
            <person name="Leger J.P."/>
            <person name="Lennon N."/>
            <person name="Leuper L."/>
            <person name="LeVine S."/>
            <person name="Liu J."/>
            <person name="Liu X."/>
            <person name="Lokyitsang Y."/>
            <person name="Lokyitsang T."/>
            <person name="Lui A."/>
            <person name="Macdonald J."/>
            <person name="Major J."/>
            <person name="Marabella R."/>
            <person name="Maru K."/>
            <person name="Matthews C."/>
            <person name="McDonough S."/>
            <person name="Mehta T."/>
            <person name="Meldrim J."/>
            <person name="Melnikov A."/>
            <person name="Meneus L."/>
            <person name="Mihalev A."/>
            <person name="Mihova T."/>
            <person name="Miller K."/>
            <person name="Mittelman R."/>
            <person name="Mlenga V."/>
            <person name="Mulrain L."/>
            <person name="Munson G."/>
            <person name="Navidi A."/>
            <person name="Naylor J."/>
            <person name="Nguyen T."/>
            <person name="Nguyen N."/>
            <person name="Nguyen C."/>
            <person name="Nguyen T."/>
            <person name="Nicol R."/>
            <person name="Norbu N."/>
            <person name="Norbu C."/>
            <person name="Novod N."/>
            <person name="Nyima T."/>
            <person name="Olandt P."/>
            <person name="O'Neill B."/>
            <person name="O'Neill K."/>
            <person name="Osman S."/>
            <person name="Oyono L."/>
            <person name="Patti C."/>
            <person name="Perrin D."/>
            <person name="Phunkhang P."/>
            <person name="Pierre F."/>
            <person name="Priest M."/>
            <person name="Rachupka A."/>
            <person name="Raghuraman S."/>
            <person name="Rameau R."/>
            <person name="Ray V."/>
            <person name="Raymond C."/>
            <person name="Rege F."/>
            <person name="Rise C."/>
            <person name="Rogers J."/>
            <person name="Rogov P."/>
            <person name="Sahalie J."/>
            <person name="Settipalli S."/>
            <person name="Sharpe T."/>
            <person name="Shea T."/>
            <person name="Sheehan M."/>
            <person name="Sherpa N."/>
            <person name="Shi J."/>
            <person name="Shih D."/>
            <person name="Sloan J."/>
            <person name="Smith C."/>
            <person name="Sparrow T."/>
            <person name="Stalker J."/>
            <person name="Stange-Thomann N."/>
            <person name="Stavropoulos S."/>
            <person name="Stone C."/>
            <person name="Stone S."/>
            <person name="Sykes S."/>
            <person name="Tchuinga P."/>
            <person name="Tenzing P."/>
            <person name="Tesfaye S."/>
            <person name="Thoulutsang D."/>
            <person name="Thoulutsang Y."/>
            <person name="Topham K."/>
            <person name="Topping I."/>
            <person name="Tsamla T."/>
            <person name="Vassiliev H."/>
            <person name="Venkataraman V."/>
            <person name="Vo A."/>
            <person name="Wangchuk T."/>
            <person name="Wangdi T."/>
            <person name="Weiand M."/>
            <person name="Wilkinson J."/>
            <person name="Wilson A."/>
            <person name="Yadav S."/>
            <person name="Yang S."/>
            <person name="Yang X."/>
            <person name="Young G."/>
            <person name="Yu Q."/>
            <person name="Zainoun J."/>
            <person name="Zembek L."/>
            <person name="Zimmer A."/>
            <person name="Lander E.S."/>
        </authorList>
    </citation>
    <scope>NUCLEOTIDE SEQUENCE [LARGE SCALE GENOMIC DNA]</scope>
    <source>
        <strain evidence="5">Boxer</strain>
    </source>
</reference>
<feature type="binding site" evidence="3">
    <location>
        <begin position="25"/>
        <end position="32"/>
    </location>
    <ligand>
        <name>GTP</name>
        <dbReference type="ChEBI" id="CHEBI:37565"/>
    </ligand>
</feature>
<proteinExistence type="predicted"/>
<sequence>MGNIYTNLFFKGLFGKKEMRVLVVGLDAVGKTTILSKLKLGKTVTAIPTRLTVFWLSSGISLSQS</sequence>
<dbReference type="GO" id="GO:0005525">
    <property type="term" value="F:GTP binding"/>
    <property type="evidence" value="ECO:0007669"/>
    <property type="project" value="UniProtKB-KW"/>
</dbReference>
<evidence type="ECO:0000313" key="5">
    <source>
        <dbReference type="Ensembl" id="ENSCAFP00000051619.1"/>
    </source>
</evidence>
<dbReference type="InterPro" id="IPR027417">
    <property type="entry name" value="P-loop_NTPase"/>
</dbReference>
<keyword evidence="4" id="KW-0479">Metal-binding</keyword>
<keyword evidence="4" id="KW-0460">Magnesium</keyword>
<accession>A0A8C0NVU7</accession>
<dbReference type="SUPFAM" id="SSF52540">
    <property type="entry name" value="P-loop containing nucleoside triphosphate hydrolases"/>
    <property type="match status" value="1"/>
</dbReference>
<dbReference type="Proteomes" id="UP000002254">
    <property type="component" value="Chromosome 31"/>
</dbReference>
<dbReference type="Gene3D" id="3.40.50.300">
    <property type="entry name" value="P-loop containing nucleotide triphosphate hydrolases"/>
    <property type="match status" value="1"/>
</dbReference>
<evidence type="ECO:0000313" key="8">
    <source>
        <dbReference type="Proteomes" id="UP000694429"/>
    </source>
</evidence>
<feature type="binding site" evidence="4">
    <location>
        <position position="32"/>
    </location>
    <ligand>
        <name>Mg(2+)</name>
        <dbReference type="ChEBI" id="CHEBI:18420"/>
    </ligand>
</feature>
<evidence type="ECO:0000256" key="1">
    <source>
        <dbReference type="ARBA" id="ARBA00022741"/>
    </source>
</evidence>
<reference evidence="6" key="2">
    <citation type="submission" date="2019-03" db="EMBL/GenBank/DDBJ databases">
        <authorList>
            <person name="Warren W.C."/>
            <person name="Johnson G.S."/>
        </authorList>
    </citation>
    <scope>NUCLEOTIDE SEQUENCE [LARGE SCALE GENOMIC DNA]</scope>
    <source>
        <strain evidence="6">Basenji</strain>
    </source>
</reference>
<dbReference type="AlphaFoldDB" id="A0A8C0NVU7"/>
<dbReference type="PANTHER" id="PTHR11711">
    <property type="entry name" value="ADP RIBOSYLATION FACTOR-RELATED"/>
    <property type="match status" value="1"/>
</dbReference>
<evidence type="ECO:0000313" key="7">
    <source>
        <dbReference type="Proteomes" id="UP000002254"/>
    </source>
</evidence>
<dbReference type="Proteomes" id="UP000694429">
    <property type="component" value="Chromosome 31"/>
</dbReference>
<evidence type="ECO:0000256" key="4">
    <source>
        <dbReference type="PIRSR" id="PIRSR606689-2"/>
    </source>
</evidence>
<protein>
    <recommendedName>
        <fullName evidence="9">ADP ribosylation factor like GTPase 1</fullName>
    </recommendedName>
</protein>
<evidence type="ECO:0000313" key="6">
    <source>
        <dbReference type="Ensembl" id="ENSCAFP00030030241.1"/>
    </source>
</evidence>
<dbReference type="Pfam" id="PF00025">
    <property type="entry name" value="Arf"/>
    <property type="match status" value="1"/>
</dbReference>
<dbReference type="Ensembl" id="ENSCAFT00030034677.1">
    <property type="protein sequence ID" value="ENSCAFP00030030241.1"/>
    <property type="gene ID" value="ENSCAFG00030018844.1"/>
</dbReference>
<dbReference type="GO" id="GO:0046872">
    <property type="term" value="F:metal ion binding"/>
    <property type="evidence" value="ECO:0007669"/>
    <property type="project" value="UniProtKB-KW"/>
</dbReference>
<dbReference type="OrthoDB" id="2011769at2759"/>
<keyword evidence="1 3" id="KW-0547">Nucleotide-binding</keyword>
<dbReference type="InterPro" id="IPR006689">
    <property type="entry name" value="Small_GTPase_ARF/SAR"/>
</dbReference>
<dbReference type="GO" id="GO:0003924">
    <property type="term" value="F:GTPase activity"/>
    <property type="evidence" value="ECO:0007669"/>
    <property type="project" value="InterPro"/>
</dbReference>
<evidence type="ECO:0000256" key="2">
    <source>
        <dbReference type="ARBA" id="ARBA00023134"/>
    </source>
</evidence>
<dbReference type="InterPro" id="IPR024156">
    <property type="entry name" value="Small_GTPase_ARF"/>
</dbReference>
<name>A0A8C0NVU7_CANLF</name>
<reference evidence="6" key="3">
    <citation type="submission" date="2025-05" db="UniProtKB">
        <authorList>
            <consortium name="Ensembl"/>
        </authorList>
    </citation>
    <scope>IDENTIFICATION</scope>
</reference>
<evidence type="ECO:0000256" key="3">
    <source>
        <dbReference type="PIRSR" id="PIRSR606689-1"/>
    </source>
</evidence>
<keyword evidence="2 3" id="KW-0342">GTP-binding</keyword>
<evidence type="ECO:0008006" key="9">
    <source>
        <dbReference type="Google" id="ProtNLM"/>
    </source>
</evidence>
<organism evidence="6 8">
    <name type="scientific">Canis lupus familiaris</name>
    <name type="common">Dog</name>
    <name type="synonym">Canis familiaris</name>
    <dbReference type="NCBI Taxonomy" id="9615"/>
    <lineage>
        <taxon>Eukaryota</taxon>
        <taxon>Metazoa</taxon>
        <taxon>Chordata</taxon>
        <taxon>Craniata</taxon>
        <taxon>Vertebrata</taxon>
        <taxon>Euteleostomi</taxon>
        <taxon>Mammalia</taxon>
        <taxon>Eutheria</taxon>
        <taxon>Laurasiatheria</taxon>
        <taxon>Carnivora</taxon>
        <taxon>Caniformia</taxon>
        <taxon>Canidae</taxon>
        <taxon>Canis</taxon>
    </lineage>
</organism>
<dbReference type="Ensembl" id="ENSCAFT00000085133.2">
    <property type="protein sequence ID" value="ENSCAFP00000051619.1"/>
    <property type="gene ID" value="ENSCAFG00000045544.2"/>
</dbReference>
<feature type="binding site" evidence="4">
    <location>
        <position position="49"/>
    </location>
    <ligand>
        <name>Mg(2+)</name>
        <dbReference type="ChEBI" id="CHEBI:18420"/>
    </ligand>
</feature>